<evidence type="ECO:0000313" key="2">
    <source>
        <dbReference type="EMBL" id="GCE15617.1"/>
    </source>
</evidence>
<gene>
    <name evidence="2" type="ORF">KTT_54760</name>
</gene>
<dbReference type="PROSITE" id="PS51186">
    <property type="entry name" value="GNAT"/>
    <property type="match status" value="1"/>
</dbReference>
<dbReference type="Proteomes" id="UP000287352">
    <property type="component" value="Unassembled WGS sequence"/>
</dbReference>
<organism evidence="2 3">
    <name type="scientific">Tengunoibacter tsumagoiensis</name>
    <dbReference type="NCBI Taxonomy" id="2014871"/>
    <lineage>
        <taxon>Bacteria</taxon>
        <taxon>Bacillati</taxon>
        <taxon>Chloroflexota</taxon>
        <taxon>Ktedonobacteria</taxon>
        <taxon>Ktedonobacterales</taxon>
        <taxon>Dictyobacteraceae</taxon>
        <taxon>Tengunoibacter</taxon>
    </lineage>
</organism>
<proteinExistence type="predicted"/>
<dbReference type="EMBL" id="BIFR01000002">
    <property type="protein sequence ID" value="GCE15617.1"/>
    <property type="molecule type" value="Genomic_DNA"/>
</dbReference>
<dbReference type="OrthoDB" id="9807582at2"/>
<comment type="caution">
    <text evidence="2">The sequence shown here is derived from an EMBL/GenBank/DDBJ whole genome shotgun (WGS) entry which is preliminary data.</text>
</comment>
<dbReference type="Gene3D" id="3.40.630.30">
    <property type="match status" value="1"/>
</dbReference>
<accession>A0A402A8W8</accession>
<keyword evidence="3" id="KW-1185">Reference proteome</keyword>
<dbReference type="InterPro" id="IPR000182">
    <property type="entry name" value="GNAT_dom"/>
</dbReference>
<evidence type="ECO:0000313" key="3">
    <source>
        <dbReference type="Proteomes" id="UP000287352"/>
    </source>
</evidence>
<dbReference type="RefSeq" id="WP_126583048.1">
    <property type="nucleotide sequence ID" value="NZ_BIFR01000002.1"/>
</dbReference>
<reference evidence="3" key="1">
    <citation type="submission" date="2018-12" db="EMBL/GenBank/DDBJ databases">
        <title>Tengunoibacter tsumagoiensis gen. nov., sp. nov., Dictyobacter kobayashii sp. nov., D. alpinus sp. nov., and D. joshuensis sp. nov. and description of Dictyobacteraceae fam. nov. within the order Ktedonobacterales isolated from Tengu-no-mugimeshi.</title>
        <authorList>
            <person name="Wang C.M."/>
            <person name="Zheng Y."/>
            <person name="Sakai Y."/>
            <person name="Toyoda A."/>
            <person name="Minakuchi Y."/>
            <person name="Abe K."/>
            <person name="Yokota A."/>
            <person name="Yabe S."/>
        </authorList>
    </citation>
    <scope>NUCLEOTIDE SEQUENCE [LARGE SCALE GENOMIC DNA]</scope>
    <source>
        <strain evidence="3">Uno3</strain>
    </source>
</reference>
<evidence type="ECO:0000259" key="1">
    <source>
        <dbReference type="PROSITE" id="PS51186"/>
    </source>
</evidence>
<dbReference type="InterPro" id="IPR016181">
    <property type="entry name" value="Acyl_CoA_acyltransferase"/>
</dbReference>
<dbReference type="GO" id="GO:0016747">
    <property type="term" value="F:acyltransferase activity, transferring groups other than amino-acyl groups"/>
    <property type="evidence" value="ECO:0007669"/>
    <property type="project" value="InterPro"/>
</dbReference>
<dbReference type="CDD" id="cd04301">
    <property type="entry name" value="NAT_SF"/>
    <property type="match status" value="1"/>
</dbReference>
<sequence length="282" mass="31146">MNQRLQDLSEPSIMNAIEANVREFLLTLGRLGGGEERDEPAIQWIIGGAPISYHNCVVRATLTAETVDEAILASVQCFQAHKVPGSWHVGPSMRPAHLGERLVAHGFTPGGSELGMAVDLQTIPEQVSIPTGFVIERVHDEQELWVWKQTLGMGFGEGEIEANWVGEMYQKAGLSDQEAWHHYLGRWNSEPVATASLFLGAGVAGIYFVWTLPPARRQGIGAAITLAALQDARRLGYRLGILGSSSMGYAVYQRLGFREYCRIEMYEWPSSATNFVGTQWDQ</sequence>
<dbReference type="SUPFAM" id="SSF55729">
    <property type="entry name" value="Acyl-CoA N-acyltransferases (Nat)"/>
    <property type="match status" value="1"/>
</dbReference>
<name>A0A402A8W8_9CHLR</name>
<protein>
    <recommendedName>
        <fullName evidence="1">N-acetyltransferase domain-containing protein</fullName>
    </recommendedName>
</protein>
<feature type="domain" description="N-acetyltransferase" evidence="1">
    <location>
        <begin position="134"/>
        <end position="282"/>
    </location>
</feature>
<dbReference type="AlphaFoldDB" id="A0A402A8W8"/>
<dbReference type="Pfam" id="PF00583">
    <property type="entry name" value="Acetyltransf_1"/>
    <property type="match status" value="1"/>
</dbReference>